<dbReference type="RefSeq" id="WP_177720353.1">
    <property type="nucleotide sequence ID" value="NZ_JACRSQ010000007.1"/>
</dbReference>
<keyword evidence="1" id="KW-0472">Membrane</keyword>
<keyword evidence="3" id="KW-1185">Reference proteome</keyword>
<feature type="transmembrane region" description="Helical" evidence="1">
    <location>
        <begin position="72"/>
        <end position="92"/>
    </location>
</feature>
<dbReference type="Proteomes" id="UP000657006">
    <property type="component" value="Unassembled WGS sequence"/>
</dbReference>
<dbReference type="AlphaFoldDB" id="A0A926DQ50"/>
<accession>A0A926DQ50</accession>
<keyword evidence="1" id="KW-1133">Transmembrane helix</keyword>
<evidence type="ECO:0000313" key="2">
    <source>
        <dbReference type="EMBL" id="MBC8543145.1"/>
    </source>
</evidence>
<protein>
    <submittedName>
        <fullName evidence="2">Uncharacterized protein</fullName>
    </submittedName>
</protein>
<name>A0A926DQ50_9FIRM</name>
<keyword evidence="1" id="KW-0812">Transmembrane</keyword>
<gene>
    <name evidence="2" type="ORF">H8730_06280</name>
</gene>
<reference evidence="2" key="1">
    <citation type="submission" date="2020-08" db="EMBL/GenBank/DDBJ databases">
        <title>Genome public.</title>
        <authorList>
            <person name="Liu C."/>
            <person name="Sun Q."/>
        </authorList>
    </citation>
    <scope>NUCLEOTIDE SEQUENCE</scope>
    <source>
        <strain evidence="2">NSJ-32</strain>
    </source>
</reference>
<sequence>MRKVCLCISILILVVTIILSNYVFFAARHVDFFPVYNSYSYFYQSFQSILVFLFSILFTVGIHGEIKIKRAVGITLGVLFFLLSIHSLIIYIPLLSRVTIPDIGYLYYNDKFGNLEPVFAYLAGLFIASSIQKQTNS</sequence>
<feature type="transmembrane region" description="Helical" evidence="1">
    <location>
        <begin position="41"/>
        <end position="60"/>
    </location>
</feature>
<feature type="transmembrane region" description="Helical" evidence="1">
    <location>
        <begin position="112"/>
        <end position="131"/>
    </location>
</feature>
<evidence type="ECO:0000256" key="1">
    <source>
        <dbReference type="SAM" id="Phobius"/>
    </source>
</evidence>
<organism evidence="2 3">
    <name type="scientific">Bianquea renquensis</name>
    <dbReference type="NCBI Taxonomy" id="2763661"/>
    <lineage>
        <taxon>Bacteria</taxon>
        <taxon>Bacillati</taxon>
        <taxon>Bacillota</taxon>
        <taxon>Clostridia</taxon>
        <taxon>Eubacteriales</taxon>
        <taxon>Bianqueaceae</taxon>
        <taxon>Bianquea</taxon>
    </lineage>
</organism>
<comment type="caution">
    <text evidence="2">The sequence shown here is derived from an EMBL/GenBank/DDBJ whole genome shotgun (WGS) entry which is preliminary data.</text>
</comment>
<evidence type="ECO:0000313" key="3">
    <source>
        <dbReference type="Proteomes" id="UP000657006"/>
    </source>
</evidence>
<dbReference type="EMBL" id="JACRSQ010000007">
    <property type="protein sequence ID" value="MBC8543145.1"/>
    <property type="molecule type" value="Genomic_DNA"/>
</dbReference>
<proteinExistence type="predicted"/>